<dbReference type="EMBL" id="CP045875">
    <property type="protein sequence ID" value="QGG46542.1"/>
    <property type="molecule type" value="Genomic_DNA"/>
</dbReference>
<evidence type="ECO:0000313" key="3">
    <source>
        <dbReference type="Proteomes" id="UP000366051"/>
    </source>
</evidence>
<evidence type="ECO:0000313" key="2">
    <source>
        <dbReference type="EMBL" id="QGG46542.1"/>
    </source>
</evidence>
<feature type="transmembrane region" description="Helical" evidence="1">
    <location>
        <begin position="12"/>
        <end position="30"/>
    </location>
</feature>
<keyword evidence="3" id="KW-1185">Reference proteome</keyword>
<dbReference type="RefSeq" id="WP_153724098.1">
    <property type="nucleotide sequence ID" value="NZ_CP045875.1"/>
</dbReference>
<keyword evidence="1" id="KW-0812">Transmembrane</keyword>
<keyword evidence="1" id="KW-0472">Membrane</keyword>
<dbReference type="KEGG" id="hcv:FTV88_0363"/>
<proteinExistence type="predicted"/>
<keyword evidence="1" id="KW-1133">Transmembrane helix</keyword>
<evidence type="ECO:0008006" key="4">
    <source>
        <dbReference type="Google" id="ProtNLM"/>
    </source>
</evidence>
<protein>
    <recommendedName>
        <fullName evidence="4">CNNM transmembrane domain-containing protein</fullName>
    </recommendedName>
</protein>
<accession>A0A5Q2N007</accession>
<sequence>MGPGLLRDLRQSARHAALIGLLSFFIAMGITVGSDFVLSKVVSISLSIVVLLILIFTGVLFDTIGTSAAAATEIPFHAKAARKTEGAQQALWIVRNADRVANFCNDVIGDIAAAVAGAIGISIAIRLAQLPGAEGIYWGVIITGFVAALTVGGKSLGKMIAINYSHEVVFIVARWLARFEALTGRNIFQMKKKKVYKRGSKKEKAKKNE</sequence>
<feature type="transmembrane region" description="Helical" evidence="1">
    <location>
        <begin position="107"/>
        <end position="129"/>
    </location>
</feature>
<evidence type="ECO:0000256" key="1">
    <source>
        <dbReference type="SAM" id="Phobius"/>
    </source>
</evidence>
<dbReference type="OrthoDB" id="2111373at2"/>
<organism evidence="2 3">
    <name type="scientific">Heliorestis convoluta</name>
    <dbReference type="NCBI Taxonomy" id="356322"/>
    <lineage>
        <taxon>Bacteria</taxon>
        <taxon>Bacillati</taxon>
        <taxon>Bacillota</taxon>
        <taxon>Clostridia</taxon>
        <taxon>Eubacteriales</taxon>
        <taxon>Heliobacteriaceae</taxon>
        <taxon>Heliorestis</taxon>
    </lineage>
</organism>
<feature type="transmembrane region" description="Helical" evidence="1">
    <location>
        <begin position="42"/>
        <end position="61"/>
    </location>
</feature>
<gene>
    <name evidence="2" type="ORF">FTV88_0363</name>
</gene>
<feature type="transmembrane region" description="Helical" evidence="1">
    <location>
        <begin position="135"/>
        <end position="153"/>
    </location>
</feature>
<dbReference type="Proteomes" id="UP000366051">
    <property type="component" value="Chromosome"/>
</dbReference>
<reference evidence="3" key="1">
    <citation type="submission" date="2019-11" db="EMBL/GenBank/DDBJ databases">
        <title>Genome sequence of Heliorestis convoluta strain HH, an alkaliphilic and minimalistic phototrophic bacterium from a soda lake in Egypt.</title>
        <authorList>
            <person name="Dewey E.D."/>
            <person name="Stokes L.M."/>
            <person name="Burchell B.M."/>
            <person name="Shaffer K.N."/>
            <person name="Huntington A.M."/>
            <person name="Baker J.M."/>
            <person name="Nadendla S."/>
            <person name="Giglio M.G."/>
            <person name="Touchman J.W."/>
            <person name="Blankenship R.E."/>
            <person name="Madigan M.T."/>
            <person name="Sattley W.M."/>
        </authorList>
    </citation>
    <scope>NUCLEOTIDE SEQUENCE [LARGE SCALE GENOMIC DNA]</scope>
    <source>
        <strain evidence="3">HH</strain>
    </source>
</reference>
<name>A0A5Q2N007_9FIRM</name>
<dbReference type="AlphaFoldDB" id="A0A5Q2N007"/>